<organism evidence="2 3">
    <name type="scientific">Deinococcus deserti (strain DSM 17065 / CIP 109153 / LMG 22923 / VCD115)</name>
    <dbReference type="NCBI Taxonomy" id="546414"/>
    <lineage>
        <taxon>Bacteria</taxon>
        <taxon>Thermotogati</taxon>
        <taxon>Deinococcota</taxon>
        <taxon>Deinococci</taxon>
        <taxon>Deinococcales</taxon>
        <taxon>Deinococcaceae</taxon>
        <taxon>Deinococcus</taxon>
    </lineage>
</organism>
<dbReference type="AlphaFoldDB" id="C1CUJ5"/>
<dbReference type="EMBL" id="CP001114">
    <property type="protein sequence ID" value="ACO45862.1"/>
    <property type="molecule type" value="Genomic_DNA"/>
</dbReference>
<protein>
    <recommendedName>
        <fullName evidence="4">DUF3995 domain-containing protein</fullName>
    </recommendedName>
</protein>
<sequence length="138" mass="14538">MEILIWPVVVVMLMVAGLHVAWGVGVTWPGRDARDLAQKVVGGSEGDPMPSPLACYAVAGALLVAAAALVLTLFPHGFQPPLRLLGFVTAGVFLLRGALGYVLPRLADTGQDFYRLNRVLYSPLCLALGGMTLLALLG</sequence>
<proteinExistence type="predicted"/>
<feature type="transmembrane region" description="Helical" evidence="1">
    <location>
        <begin position="53"/>
        <end position="78"/>
    </location>
</feature>
<dbReference type="InterPro" id="IPR025058">
    <property type="entry name" value="DUF3995"/>
</dbReference>
<dbReference type="eggNOG" id="ENOG50331A6">
    <property type="taxonomic scope" value="Bacteria"/>
</dbReference>
<reference evidence="2 3" key="1">
    <citation type="journal article" date="2009" name="PLoS Genet.">
        <title>Alliance of proteomics and genomics to unravel the specificities of Sahara bacterium Deinococcus deserti.</title>
        <authorList>
            <person name="de Groot A."/>
            <person name="Dulermo R."/>
            <person name="Ortet P."/>
            <person name="Blanchard L."/>
            <person name="Guerin P."/>
            <person name="Fernandez B."/>
            <person name="Vacherie B."/>
            <person name="Dossat C."/>
            <person name="Jolivet E."/>
            <person name="Siguier P."/>
            <person name="Chandler M."/>
            <person name="Barakat M."/>
            <person name="Dedieu A."/>
            <person name="Barbe V."/>
            <person name="Heulin T."/>
            <person name="Sommer S."/>
            <person name="Achouak W."/>
            <person name="Armengaud J."/>
        </authorList>
    </citation>
    <scope>NUCLEOTIDE SEQUENCE [LARGE SCALE GENOMIC DNA]</scope>
    <source>
        <strain evidence="3">DSM 17065 / CIP 109153 / LMG 22923 / VCD115</strain>
    </source>
</reference>
<evidence type="ECO:0008006" key="4">
    <source>
        <dbReference type="Google" id="ProtNLM"/>
    </source>
</evidence>
<feature type="transmembrane region" description="Helical" evidence="1">
    <location>
        <begin position="84"/>
        <end position="107"/>
    </location>
</feature>
<dbReference type="OrthoDB" id="344976at2"/>
<dbReference type="PaxDb" id="546414-Deide_09810"/>
<dbReference type="Pfam" id="PF13160">
    <property type="entry name" value="DUF3995"/>
    <property type="match status" value="1"/>
</dbReference>
<dbReference type="STRING" id="546414.Deide_09810"/>
<dbReference type="RefSeq" id="WP_012692985.1">
    <property type="nucleotide sequence ID" value="NC_012526.1"/>
</dbReference>
<name>C1CUJ5_DEIDV</name>
<keyword evidence="3" id="KW-1185">Reference proteome</keyword>
<dbReference type="KEGG" id="ddr:Deide_09810"/>
<keyword evidence="1" id="KW-0812">Transmembrane</keyword>
<evidence type="ECO:0000313" key="2">
    <source>
        <dbReference type="EMBL" id="ACO45862.1"/>
    </source>
</evidence>
<keyword evidence="1" id="KW-0472">Membrane</keyword>
<accession>C1CUJ5</accession>
<dbReference type="HOGENOM" id="CLU_125898_1_0_0"/>
<dbReference type="Proteomes" id="UP000002208">
    <property type="component" value="Chromosome"/>
</dbReference>
<feature type="transmembrane region" description="Helical" evidence="1">
    <location>
        <begin position="6"/>
        <end position="28"/>
    </location>
</feature>
<evidence type="ECO:0000256" key="1">
    <source>
        <dbReference type="SAM" id="Phobius"/>
    </source>
</evidence>
<feature type="transmembrane region" description="Helical" evidence="1">
    <location>
        <begin position="119"/>
        <end position="137"/>
    </location>
</feature>
<gene>
    <name evidence="2" type="ordered locus">Deide_09810</name>
</gene>
<keyword evidence="1" id="KW-1133">Transmembrane helix</keyword>
<evidence type="ECO:0000313" key="3">
    <source>
        <dbReference type="Proteomes" id="UP000002208"/>
    </source>
</evidence>